<evidence type="ECO:0000256" key="1">
    <source>
        <dbReference type="SAM" id="Phobius"/>
    </source>
</evidence>
<dbReference type="Proteomes" id="UP001434883">
    <property type="component" value="Unassembled WGS sequence"/>
</dbReference>
<proteinExistence type="predicted"/>
<dbReference type="EMBL" id="JAHRIN010035016">
    <property type="protein sequence ID" value="MEQ2203805.1"/>
    <property type="molecule type" value="Genomic_DNA"/>
</dbReference>
<name>A0ABV0R6Q0_9TELE</name>
<accession>A0ABV0R6Q0</accession>
<keyword evidence="1" id="KW-1133">Transmembrane helix</keyword>
<organism evidence="2 3">
    <name type="scientific">Xenoophorus captivus</name>
    <dbReference type="NCBI Taxonomy" id="1517983"/>
    <lineage>
        <taxon>Eukaryota</taxon>
        <taxon>Metazoa</taxon>
        <taxon>Chordata</taxon>
        <taxon>Craniata</taxon>
        <taxon>Vertebrata</taxon>
        <taxon>Euteleostomi</taxon>
        <taxon>Actinopterygii</taxon>
        <taxon>Neopterygii</taxon>
        <taxon>Teleostei</taxon>
        <taxon>Neoteleostei</taxon>
        <taxon>Acanthomorphata</taxon>
        <taxon>Ovalentaria</taxon>
        <taxon>Atherinomorphae</taxon>
        <taxon>Cyprinodontiformes</taxon>
        <taxon>Goodeidae</taxon>
        <taxon>Xenoophorus</taxon>
    </lineage>
</organism>
<evidence type="ECO:0000313" key="3">
    <source>
        <dbReference type="Proteomes" id="UP001434883"/>
    </source>
</evidence>
<reference evidence="2 3" key="1">
    <citation type="submission" date="2021-06" db="EMBL/GenBank/DDBJ databases">
        <authorList>
            <person name="Palmer J.M."/>
        </authorList>
    </citation>
    <scope>NUCLEOTIDE SEQUENCE [LARGE SCALE GENOMIC DNA]</scope>
    <source>
        <strain evidence="2 3">XC_2019</strain>
        <tissue evidence="2">Muscle</tissue>
    </source>
</reference>
<keyword evidence="1" id="KW-0472">Membrane</keyword>
<protein>
    <submittedName>
        <fullName evidence="2">Uncharacterized protein</fullName>
    </submittedName>
</protein>
<sequence length="74" mass="8239">AVYTCPNEPALSQNELVLTADNIMKRADFLCCRDSFLEVKIAQVYHCCICTKNILIVAVFILSAYKSIPGPVMK</sequence>
<keyword evidence="1" id="KW-0812">Transmembrane</keyword>
<gene>
    <name evidence="2" type="ORF">XENOCAPTIV_003927</name>
</gene>
<keyword evidence="3" id="KW-1185">Reference proteome</keyword>
<comment type="caution">
    <text evidence="2">The sequence shown here is derived from an EMBL/GenBank/DDBJ whole genome shotgun (WGS) entry which is preliminary data.</text>
</comment>
<feature type="non-terminal residue" evidence="2">
    <location>
        <position position="1"/>
    </location>
</feature>
<evidence type="ECO:0000313" key="2">
    <source>
        <dbReference type="EMBL" id="MEQ2203805.1"/>
    </source>
</evidence>
<feature type="transmembrane region" description="Helical" evidence="1">
    <location>
        <begin position="43"/>
        <end position="65"/>
    </location>
</feature>